<feature type="region of interest" description="Disordered" evidence="1">
    <location>
        <begin position="54"/>
        <end position="73"/>
    </location>
</feature>
<dbReference type="EMBL" id="JAUYZG010000010">
    <property type="protein sequence ID" value="KAK2896891.1"/>
    <property type="molecule type" value="Genomic_DNA"/>
</dbReference>
<evidence type="ECO:0000256" key="2">
    <source>
        <dbReference type="SAM" id="Phobius"/>
    </source>
</evidence>
<protein>
    <submittedName>
        <fullName evidence="3">Uncharacterized protein</fullName>
    </submittedName>
</protein>
<keyword evidence="4" id="KW-1185">Reference proteome</keyword>
<keyword evidence="2" id="KW-0812">Transmembrane</keyword>
<feature type="transmembrane region" description="Helical" evidence="2">
    <location>
        <begin position="20"/>
        <end position="38"/>
    </location>
</feature>
<dbReference type="AlphaFoldDB" id="A0AA88PMZ9"/>
<dbReference type="Proteomes" id="UP001187343">
    <property type="component" value="Unassembled WGS sequence"/>
</dbReference>
<evidence type="ECO:0000256" key="1">
    <source>
        <dbReference type="SAM" id="MobiDB-lite"/>
    </source>
</evidence>
<organism evidence="3 4">
    <name type="scientific">Cirrhinus molitorella</name>
    <name type="common">mud carp</name>
    <dbReference type="NCBI Taxonomy" id="172907"/>
    <lineage>
        <taxon>Eukaryota</taxon>
        <taxon>Metazoa</taxon>
        <taxon>Chordata</taxon>
        <taxon>Craniata</taxon>
        <taxon>Vertebrata</taxon>
        <taxon>Euteleostomi</taxon>
        <taxon>Actinopterygii</taxon>
        <taxon>Neopterygii</taxon>
        <taxon>Teleostei</taxon>
        <taxon>Ostariophysi</taxon>
        <taxon>Cypriniformes</taxon>
        <taxon>Cyprinidae</taxon>
        <taxon>Labeoninae</taxon>
        <taxon>Labeonini</taxon>
        <taxon>Cirrhinus</taxon>
    </lineage>
</organism>
<keyword evidence="2" id="KW-0472">Membrane</keyword>
<name>A0AA88PMZ9_9TELE</name>
<accession>A0AA88PMZ9</accession>
<sequence length="82" mass="8700">MFAEPGPAALLRRWTARYAISIPCAAAATAAATAAALFRRAPVRIGVCALIGQPSDHSDEQHPPSWTTTDIRSPKVCNQLEG</sequence>
<gene>
    <name evidence="3" type="ORF">Q8A67_011379</name>
</gene>
<comment type="caution">
    <text evidence="3">The sequence shown here is derived from an EMBL/GenBank/DDBJ whole genome shotgun (WGS) entry which is preliminary data.</text>
</comment>
<reference evidence="3" key="1">
    <citation type="submission" date="2023-08" db="EMBL/GenBank/DDBJ databases">
        <title>Chromosome-level Genome Assembly of mud carp (Cirrhinus molitorella).</title>
        <authorList>
            <person name="Liu H."/>
        </authorList>
    </citation>
    <scope>NUCLEOTIDE SEQUENCE</scope>
    <source>
        <strain evidence="3">Prfri</strain>
        <tissue evidence="3">Muscle</tissue>
    </source>
</reference>
<proteinExistence type="predicted"/>
<keyword evidence="2" id="KW-1133">Transmembrane helix</keyword>
<evidence type="ECO:0000313" key="3">
    <source>
        <dbReference type="EMBL" id="KAK2896891.1"/>
    </source>
</evidence>
<evidence type="ECO:0000313" key="4">
    <source>
        <dbReference type="Proteomes" id="UP001187343"/>
    </source>
</evidence>